<accession>A0ABU6D387</accession>
<gene>
    <name evidence="1" type="ORF">VSS37_19325</name>
</gene>
<reference evidence="1 2" key="2">
    <citation type="submission" date="2024-01" db="EMBL/GenBank/DDBJ databases">
        <authorList>
            <person name="Xie X."/>
        </authorList>
    </citation>
    <scope>NUCLEOTIDE SEQUENCE [LARGE SCALE GENOMIC DNA]</scope>
    <source>
        <strain evidence="1">SCUT-1</strain>
    </source>
</reference>
<evidence type="ECO:0008006" key="3">
    <source>
        <dbReference type="Google" id="ProtNLM"/>
    </source>
</evidence>
<organism evidence="1 2">
    <name type="scientific">Candidatus Thiothrix phosphatis</name>
    <dbReference type="NCBI Taxonomy" id="3112415"/>
    <lineage>
        <taxon>Bacteria</taxon>
        <taxon>Pseudomonadati</taxon>
        <taxon>Pseudomonadota</taxon>
        <taxon>Gammaproteobacteria</taxon>
        <taxon>Thiotrichales</taxon>
        <taxon>Thiotrichaceae</taxon>
        <taxon>Thiothrix</taxon>
    </lineage>
</organism>
<reference evidence="2" key="1">
    <citation type="submission" date="2023-07" db="EMBL/GenBank/DDBJ databases">
        <title>The carbon used by Thiothrix.</title>
        <authorList>
            <person name="Chen L."/>
        </authorList>
    </citation>
    <scope>NUCLEOTIDE SEQUENCE [LARGE SCALE GENOMIC DNA]</scope>
</reference>
<sequence>MELSDGLRDSLKVHLGWGKSRLDCFVGMLLGLLRLKQVNLTQLALAFASEAEPKSRYRRLQRFFASVAFDYDAGARLVMQMFGFNGQPYHLALDRTHWQWGKADINILTLGIVYKSAAIPVYWLVLDKRGNSNQAERVALLKRFISQFGRDGFRGYSATVNSRQTRAAACVKPVG</sequence>
<dbReference type="RefSeq" id="WP_324697860.1">
    <property type="nucleotide sequence ID" value="NZ_JAYMYJ010000151.1"/>
</dbReference>
<evidence type="ECO:0000313" key="1">
    <source>
        <dbReference type="EMBL" id="MEB4593138.1"/>
    </source>
</evidence>
<evidence type="ECO:0000313" key="2">
    <source>
        <dbReference type="Proteomes" id="UP001308005"/>
    </source>
</evidence>
<name>A0ABU6D387_9GAMM</name>
<keyword evidence="2" id="KW-1185">Reference proteome</keyword>
<dbReference type="EMBL" id="JAYMYJ010000151">
    <property type="protein sequence ID" value="MEB4593138.1"/>
    <property type="molecule type" value="Genomic_DNA"/>
</dbReference>
<comment type="caution">
    <text evidence="1">The sequence shown here is derived from an EMBL/GenBank/DDBJ whole genome shotgun (WGS) entry which is preliminary data.</text>
</comment>
<protein>
    <recommendedName>
        <fullName evidence="3">Transposase</fullName>
    </recommendedName>
</protein>
<dbReference type="Proteomes" id="UP001308005">
    <property type="component" value="Unassembled WGS sequence"/>
</dbReference>
<proteinExistence type="predicted"/>